<keyword evidence="2" id="KW-1185">Reference proteome</keyword>
<protein>
    <submittedName>
        <fullName evidence="1">DUF3319 domain-containing protein</fullName>
    </submittedName>
</protein>
<dbReference type="Pfam" id="PF11782">
    <property type="entry name" value="DUF3319"/>
    <property type="match status" value="1"/>
</dbReference>
<accession>A0ABY5LN85</accession>
<evidence type="ECO:0000313" key="2">
    <source>
        <dbReference type="Proteomes" id="UP001058602"/>
    </source>
</evidence>
<dbReference type="InterPro" id="IPR021753">
    <property type="entry name" value="DUF3319"/>
</dbReference>
<dbReference type="RefSeq" id="WP_257086228.1">
    <property type="nucleotide sequence ID" value="NZ_CP102097.1"/>
</dbReference>
<gene>
    <name evidence="1" type="ORF">NP165_13390</name>
</gene>
<evidence type="ECO:0000313" key="1">
    <source>
        <dbReference type="EMBL" id="UUM32562.1"/>
    </source>
</evidence>
<organism evidence="1 2">
    <name type="scientific">Vibrio japonicus</name>
    <dbReference type="NCBI Taxonomy" id="1824638"/>
    <lineage>
        <taxon>Bacteria</taxon>
        <taxon>Pseudomonadati</taxon>
        <taxon>Pseudomonadota</taxon>
        <taxon>Gammaproteobacteria</taxon>
        <taxon>Vibrionales</taxon>
        <taxon>Vibrionaceae</taxon>
        <taxon>Vibrio</taxon>
    </lineage>
</organism>
<proteinExistence type="predicted"/>
<reference evidence="1" key="1">
    <citation type="submission" date="2022-07" db="EMBL/GenBank/DDBJ databases">
        <title>Complete genome of Vibrio japonicus strain JCM 31412T and phylogenomic assessment of the Nereis clade of the genus Vibrio.</title>
        <authorList>
            <person name="Shlafstein M.D."/>
            <person name="Emsley S.A."/>
            <person name="Ushijima B."/>
            <person name="Videau P."/>
            <person name="Saw J.H."/>
        </authorList>
    </citation>
    <scope>NUCLEOTIDE SEQUENCE</scope>
    <source>
        <strain evidence="1">JCM 31412</strain>
    </source>
</reference>
<sequence length="124" mass="13799">MAAASYRGFILKTVGNSSEVWQVQIKKHLLSGSMAAVKKSIDWFCDTASIIDPKEFSSLAAQKQAQGARQEVFNGYLLKNDTGEANGWYCLFNGQLIKGGKLAIQKHIEAYLQAKQRAEKQQMK</sequence>
<dbReference type="EMBL" id="CP102097">
    <property type="protein sequence ID" value="UUM32562.1"/>
    <property type="molecule type" value="Genomic_DNA"/>
</dbReference>
<dbReference type="Proteomes" id="UP001058602">
    <property type="component" value="Chromosome 2"/>
</dbReference>
<name>A0ABY5LN85_9VIBR</name>